<name>A0AAV2ID51_LYMST</name>
<organism evidence="3 4">
    <name type="scientific">Lymnaea stagnalis</name>
    <name type="common">Great pond snail</name>
    <name type="synonym">Helix stagnalis</name>
    <dbReference type="NCBI Taxonomy" id="6523"/>
    <lineage>
        <taxon>Eukaryota</taxon>
        <taxon>Metazoa</taxon>
        <taxon>Spiralia</taxon>
        <taxon>Lophotrochozoa</taxon>
        <taxon>Mollusca</taxon>
        <taxon>Gastropoda</taxon>
        <taxon>Heterobranchia</taxon>
        <taxon>Euthyneura</taxon>
        <taxon>Panpulmonata</taxon>
        <taxon>Hygrophila</taxon>
        <taxon>Lymnaeoidea</taxon>
        <taxon>Lymnaeidae</taxon>
        <taxon>Lymnaea</taxon>
    </lineage>
</organism>
<sequence>MTPLEEACAKKHSDCAQHLLNYITQRKVDASSLNSWKNCHDNILEREYHDLQHHNVTSPQTSLTLRNYQEGKESPKTKNHVSLDNRHGRNRSGPPNVSGVMSLDSDYSSMSLPYTSPGQSAPFCDVSLPSLGCKEEQSSFSFDSLLSKAVPIRAEYGSPTAQKQQAICDSITRGSTLLSQEESHFKVSSPPALPPRPSWLAKRDYPMQRENSASFNEICEKIKFPRQKNQWTEVLPGLQMSDFVEQLQLKVLELQEQLSTSQTSNVKLRRKVSQMEAENQVLKAENEQLLKSLDKRGTGSFSQNGYGTKFFREPVHGLSELDEGVHSSSFIASYNQSNASNLQSGLRISREPVETNDNV</sequence>
<evidence type="ECO:0000313" key="4">
    <source>
        <dbReference type="Proteomes" id="UP001497497"/>
    </source>
</evidence>
<dbReference type="Proteomes" id="UP001497497">
    <property type="component" value="Unassembled WGS sequence"/>
</dbReference>
<proteinExistence type="predicted"/>
<dbReference type="AlphaFoldDB" id="A0AAV2ID51"/>
<gene>
    <name evidence="3" type="ORF">GSLYS_00017525001</name>
</gene>
<feature type="region of interest" description="Disordered" evidence="2">
    <location>
        <begin position="70"/>
        <end position="97"/>
    </location>
</feature>
<feature type="coiled-coil region" evidence="1">
    <location>
        <begin position="244"/>
        <end position="292"/>
    </location>
</feature>
<keyword evidence="1" id="KW-0175">Coiled coil</keyword>
<evidence type="ECO:0000313" key="3">
    <source>
        <dbReference type="EMBL" id="CAL1544012.1"/>
    </source>
</evidence>
<feature type="compositionally biased region" description="Basic and acidic residues" evidence="2">
    <location>
        <begin position="70"/>
        <end position="87"/>
    </location>
</feature>
<keyword evidence="4" id="KW-1185">Reference proteome</keyword>
<protein>
    <submittedName>
        <fullName evidence="3">Uncharacterized protein</fullName>
    </submittedName>
</protein>
<comment type="caution">
    <text evidence="3">The sequence shown here is derived from an EMBL/GenBank/DDBJ whole genome shotgun (WGS) entry which is preliminary data.</text>
</comment>
<reference evidence="3 4" key="1">
    <citation type="submission" date="2024-04" db="EMBL/GenBank/DDBJ databases">
        <authorList>
            <consortium name="Genoscope - CEA"/>
            <person name="William W."/>
        </authorList>
    </citation>
    <scope>NUCLEOTIDE SEQUENCE [LARGE SCALE GENOMIC DNA]</scope>
</reference>
<accession>A0AAV2ID51</accession>
<evidence type="ECO:0000256" key="1">
    <source>
        <dbReference type="SAM" id="Coils"/>
    </source>
</evidence>
<evidence type="ECO:0000256" key="2">
    <source>
        <dbReference type="SAM" id="MobiDB-lite"/>
    </source>
</evidence>
<dbReference type="EMBL" id="CAXITT010000589">
    <property type="protein sequence ID" value="CAL1544012.1"/>
    <property type="molecule type" value="Genomic_DNA"/>
</dbReference>